<dbReference type="Gene3D" id="1.10.1370.20">
    <property type="entry name" value="Oligoendopeptidase f, C-terminal domain"/>
    <property type="match status" value="1"/>
</dbReference>
<dbReference type="Pfam" id="PF08439">
    <property type="entry name" value="Peptidase_M3_N"/>
    <property type="match status" value="1"/>
</dbReference>
<dbReference type="EMBL" id="MHRM01000014">
    <property type="protein sequence ID" value="OHA23988.1"/>
    <property type="molecule type" value="Genomic_DNA"/>
</dbReference>
<keyword evidence="1 6" id="KW-0645">Protease</keyword>
<dbReference type="Gene3D" id="1.20.140.70">
    <property type="entry name" value="Oligopeptidase f, N-terminal domain"/>
    <property type="match status" value="1"/>
</dbReference>
<accession>A0A1G2MJF4</accession>
<feature type="domain" description="Oligopeptidase F N-terminal" evidence="8">
    <location>
        <begin position="128"/>
        <end position="180"/>
    </location>
</feature>
<evidence type="ECO:0000256" key="1">
    <source>
        <dbReference type="ARBA" id="ARBA00022670"/>
    </source>
</evidence>
<dbReference type="GO" id="GO:0004222">
    <property type="term" value="F:metalloendopeptidase activity"/>
    <property type="evidence" value="ECO:0007669"/>
    <property type="project" value="InterPro"/>
</dbReference>
<evidence type="ECO:0000256" key="6">
    <source>
        <dbReference type="RuleBase" id="RU003435"/>
    </source>
</evidence>
<keyword evidence="3 6" id="KW-0378">Hydrolase</keyword>
<evidence type="ECO:0008006" key="11">
    <source>
        <dbReference type="Google" id="ProtNLM"/>
    </source>
</evidence>
<name>A0A1G2MJF4_9BACT</name>
<evidence type="ECO:0000259" key="7">
    <source>
        <dbReference type="Pfam" id="PF01432"/>
    </source>
</evidence>
<comment type="caution">
    <text evidence="9">The sequence shown here is derived from an EMBL/GenBank/DDBJ whole genome shotgun (WGS) entry which is preliminary data.</text>
</comment>
<dbReference type="SUPFAM" id="SSF55486">
    <property type="entry name" value="Metalloproteases ('zincins'), catalytic domain"/>
    <property type="match status" value="1"/>
</dbReference>
<comment type="cofactor">
    <cofactor evidence="6">
        <name>Zn(2+)</name>
        <dbReference type="ChEBI" id="CHEBI:29105"/>
    </cofactor>
    <text evidence="6">Binds 1 zinc ion.</text>
</comment>
<evidence type="ECO:0000256" key="5">
    <source>
        <dbReference type="ARBA" id="ARBA00023049"/>
    </source>
</evidence>
<evidence type="ECO:0000256" key="2">
    <source>
        <dbReference type="ARBA" id="ARBA00022723"/>
    </source>
</evidence>
<keyword evidence="4 6" id="KW-0862">Zinc</keyword>
<proteinExistence type="inferred from homology"/>
<keyword evidence="5 6" id="KW-0482">Metalloprotease</keyword>
<dbReference type="GO" id="GO:0006508">
    <property type="term" value="P:proteolysis"/>
    <property type="evidence" value="ECO:0007669"/>
    <property type="project" value="UniProtKB-KW"/>
</dbReference>
<protein>
    <recommendedName>
        <fullName evidence="11">Oligoendopeptidase F</fullName>
    </recommendedName>
</protein>
<keyword evidence="2 6" id="KW-0479">Metal-binding</keyword>
<evidence type="ECO:0000313" key="10">
    <source>
        <dbReference type="Proteomes" id="UP000178413"/>
    </source>
</evidence>
<sequence>MVMKTNKKKSHNNSTKSYTWNLGLLYSSSNDPKIERDVCVIEKSLNQFAKTYDTPNKKYLNNEDSLLSVLKDYEKMLGSMDSKPLYYFQYLSDLEADNPIAPKQISLMDNRLTKAHNDITFFVISLGTIPASKQKLFLASPKLKDFKVFLQRIFDDAKHWLSTPEEKIINLKGRPAHDMWIEGNEMILNIRSILWKGKKMPLSAAISTVALLPKALDRKKISALIATELKAVAPFSQWEINALVTNKKINDQLRGHASPHENTVRMYRNDPVVINNLVKTVTKHFNIAHRFYALKAKLMKQKKLAYYDRGARIGQLEKSYSFEKTINILKKTFGKLNPSYAEWIDVYTKNRQIDVFPRIGKTGGAYCSGSYRLPTFILLNHVNDIRSFTTSAHELGHAFHAELSRSQRRLYFQHSTSLAETASTLFEAIALETVSKEFSAKEKIYLLHNKISDDISTIFRQIACFNFEHDIHKEIKSKGFLSKEELADLHNKNMQAYLGPLFKLERDDGFFFVQWSHIRRFFYVYTYAYGSLVSKALLRRYRQDPAFWKNIEKLLSAGGSASPEDILKSIGINVSKPEFWRESLKEIENDINELERLIKY</sequence>
<dbReference type="CDD" id="cd09610">
    <property type="entry name" value="M3B_PepF"/>
    <property type="match status" value="1"/>
</dbReference>
<evidence type="ECO:0000256" key="3">
    <source>
        <dbReference type="ARBA" id="ARBA00022801"/>
    </source>
</evidence>
<dbReference type="InterPro" id="IPR042088">
    <property type="entry name" value="OligoPept_F_C"/>
</dbReference>
<dbReference type="InterPro" id="IPR013647">
    <property type="entry name" value="OligopepF_N_dom"/>
</dbReference>
<reference evidence="9 10" key="1">
    <citation type="journal article" date="2016" name="Nat. Commun.">
        <title>Thousands of microbial genomes shed light on interconnected biogeochemical processes in an aquifer system.</title>
        <authorList>
            <person name="Anantharaman K."/>
            <person name="Brown C.T."/>
            <person name="Hug L.A."/>
            <person name="Sharon I."/>
            <person name="Castelle C.J."/>
            <person name="Probst A.J."/>
            <person name="Thomas B.C."/>
            <person name="Singh A."/>
            <person name="Wilkins M.J."/>
            <person name="Karaoz U."/>
            <person name="Brodie E.L."/>
            <person name="Williams K.H."/>
            <person name="Hubbard S.S."/>
            <person name="Banfield J.F."/>
        </authorList>
    </citation>
    <scope>NUCLEOTIDE SEQUENCE [LARGE SCALE GENOMIC DNA]</scope>
</reference>
<evidence type="ECO:0000256" key="4">
    <source>
        <dbReference type="ARBA" id="ARBA00022833"/>
    </source>
</evidence>
<dbReference type="STRING" id="1802308.A3D50_02150"/>
<organism evidence="9 10">
    <name type="scientific">Candidatus Taylorbacteria bacterium RIFCSPHIGHO2_02_FULL_44_12</name>
    <dbReference type="NCBI Taxonomy" id="1802308"/>
    <lineage>
        <taxon>Bacteria</taxon>
        <taxon>Candidatus Tayloriibacteriota</taxon>
    </lineage>
</organism>
<dbReference type="Pfam" id="PF01432">
    <property type="entry name" value="Peptidase_M3"/>
    <property type="match status" value="1"/>
</dbReference>
<evidence type="ECO:0000313" key="9">
    <source>
        <dbReference type="EMBL" id="OHA23988.1"/>
    </source>
</evidence>
<gene>
    <name evidence="9" type="ORF">A3D50_02150</name>
</gene>
<dbReference type="AlphaFoldDB" id="A0A1G2MJF4"/>
<comment type="similarity">
    <text evidence="6">Belongs to the peptidase M3 family.</text>
</comment>
<dbReference type="Proteomes" id="UP000178413">
    <property type="component" value="Unassembled WGS sequence"/>
</dbReference>
<feature type="domain" description="Peptidase M3A/M3B catalytic" evidence="7">
    <location>
        <begin position="241"/>
        <end position="584"/>
    </location>
</feature>
<dbReference type="GO" id="GO:0046872">
    <property type="term" value="F:metal ion binding"/>
    <property type="evidence" value="ECO:0007669"/>
    <property type="project" value="UniProtKB-UniRule"/>
</dbReference>
<evidence type="ECO:0000259" key="8">
    <source>
        <dbReference type="Pfam" id="PF08439"/>
    </source>
</evidence>
<dbReference type="InterPro" id="IPR001567">
    <property type="entry name" value="Pept_M3A_M3B_dom"/>
</dbReference>